<proteinExistence type="inferred from homology"/>
<dbReference type="SUPFAM" id="SSF56349">
    <property type="entry name" value="DNA breaking-rejoining enzymes"/>
    <property type="match status" value="1"/>
</dbReference>
<protein>
    <submittedName>
        <fullName evidence="5">Tyrosine-type recombinase/integrase</fullName>
    </submittedName>
</protein>
<reference evidence="5" key="2">
    <citation type="submission" date="2021-04" db="EMBL/GenBank/DDBJ databases">
        <authorList>
            <person name="Gilroy R."/>
        </authorList>
    </citation>
    <scope>NUCLEOTIDE SEQUENCE</scope>
    <source>
        <strain evidence="5">USASDec5-558</strain>
    </source>
</reference>
<dbReference type="Gene3D" id="3.30.160.390">
    <property type="entry name" value="Integrase, DNA-binding domain"/>
    <property type="match status" value="1"/>
</dbReference>
<dbReference type="EMBL" id="DXEV01000094">
    <property type="protein sequence ID" value="HIX56823.1"/>
    <property type="molecule type" value="Genomic_DNA"/>
</dbReference>
<keyword evidence="3" id="KW-0233">DNA recombination</keyword>
<organism evidence="5 6">
    <name type="scientific">Candidatus Anaerobiospirillum pullistercoris</name>
    <dbReference type="NCBI Taxonomy" id="2838452"/>
    <lineage>
        <taxon>Bacteria</taxon>
        <taxon>Pseudomonadati</taxon>
        <taxon>Pseudomonadota</taxon>
        <taxon>Gammaproteobacteria</taxon>
        <taxon>Aeromonadales</taxon>
        <taxon>Succinivibrionaceae</taxon>
        <taxon>Anaerobiospirillum</taxon>
    </lineage>
</organism>
<dbReference type="Pfam" id="PF00589">
    <property type="entry name" value="Phage_integrase"/>
    <property type="match status" value="1"/>
</dbReference>
<evidence type="ECO:0000259" key="4">
    <source>
        <dbReference type="PROSITE" id="PS51898"/>
    </source>
</evidence>
<sequence>MAAKCKLTDIGIRSLKPRATHYTISDGGGLSLRVFPNGKKVWIIRKMSGGKSVTFSLGSYPEISLASARAHAQEQCAAMVDNRRKETPPEAMSLKQVYDLWMQSRTIRPKTRRMSDYFLKCFGSLSELPFEQITPMRARAALSRLLVSKKLAAASQALNMLASIERFACGLGFVETPHLQFVARTIAVPAPTHARYLPAAQLSDVYKGLFDSRLHPNFYQSKLMPYFLAFTLLVCTLLRTQEACSIKWQDIDEAHQCIVVPARYMKCKEPFRVPISTQLRKVLDALKTQSTCDFILPRRASSAASERSNILFRRILTRAGVIDRMSPHGVRSMARSYFAEQGFDFIASEGCLAHRIENKVQRSYQRTDYLEQRRVIMQKWCDYVESCYLPYFVL</sequence>
<comment type="similarity">
    <text evidence="1">Belongs to the 'phage' integrase family.</text>
</comment>
<evidence type="ECO:0000313" key="6">
    <source>
        <dbReference type="Proteomes" id="UP000886829"/>
    </source>
</evidence>
<evidence type="ECO:0000256" key="1">
    <source>
        <dbReference type="ARBA" id="ARBA00008857"/>
    </source>
</evidence>
<gene>
    <name evidence="5" type="ORF">H9850_05055</name>
</gene>
<dbReference type="InterPro" id="IPR013762">
    <property type="entry name" value="Integrase-like_cat_sf"/>
</dbReference>
<dbReference type="GO" id="GO:0003677">
    <property type="term" value="F:DNA binding"/>
    <property type="evidence" value="ECO:0007669"/>
    <property type="project" value="InterPro"/>
</dbReference>
<dbReference type="CDD" id="cd00801">
    <property type="entry name" value="INT_P4_C"/>
    <property type="match status" value="1"/>
</dbReference>
<accession>A0A9D1WD27</accession>
<dbReference type="GO" id="GO:0006310">
    <property type="term" value="P:DNA recombination"/>
    <property type="evidence" value="ECO:0007669"/>
    <property type="project" value="UniProtKB-KW"/>
</dbReference>
<feature type="domain" description="Tyr recombinase" evidence="4">
    <location>
        <begin position="196"/>
        <end position="377"/>
    </location>
</feature>
<dbReference type="InterPro" id="IPR038488">
    <property type="entry name" value="Integrase_DNA-bd_sf"/>
</dbReference>
<dbReference type="InterPro" id="IPR011010">
    <property type="entry name" value="DNA_brk_join_enz"/>
</dbReference>
<name>A0A9D1WD27_9GAMM</name>
<comment type="caution">
    <text evidence="5">The sequence shown here is derived from an EMBL/GenBank/DDBJ whole genome shotgun (WGS) entry which is preliminary data.</text>
</comment>
<evidence type="ECO:0000313" key="5">
    <source>
        <dbReference type="EMBL" id="HIX56823.1"/>
    </source>
</evidence>
<dbReference type="PANTHER" id="PTHR30629:SF6">
    <property type="entry name" value="PROPHAGE INTEGRASE INTA-RELATED"/>
    <property type="match status" value="1"/>
</dbReference>
<evidence type="ECO:0000256" key="3">
    <source>
        <dbReference type="ARBA" id="ARBA00023172"/>
    </source>
</evidence>
<dbReference type="Gene3D" id="1.10.443.10">
    <property type="entry name" value="Intergrase catalytic core"/>
    <property type="match status" value="1"/>
</dbReference>
<dbReference type="InterPro" id="IPR025166">
    <property type="entry name" value="Integrase_DNA_bind_dom"/>
</dbReference>
<keyword evidence="2" id="KW-0229">DNA integration</keyword>
<dbReference type="InterPro" id="IPR002104">
    <property type="entry name" value="Integrase_catalytic"/>
</dbReference>
<dbReference type="GO" id="GO:0015074">
    <property type="term" value="P:DNA integration"/>
    <property type="evidence" value="ECO:0007669"/>
    <property type="project" value="UniProtKB-KW"/>
</dbReference>
<reference evidence="5" key="1">
    <citation type="journal article" date="2021" name="PeerJ">
        <title>Extensive microbial diversity within the chicken gut microbiome revealed by metagenomics and culture.</title>
        <authorList>
            <person name="Gilroy R."/>
            <person name="Ravi A."/>
            <person name="Getino M."/>
            <person name="Pursley I."/>
            <person name="Horton D.L."/>
            <person name="Alikhan N.F."/>
            <person name="Baker D."/>
            <person name="Gharbi K."/>
            <person name="Hall N."/>
            <person name="Watson M."/>
            <person name="Adriaenssens E.M."/>
            <person name="Foster-Nyarko E."/>
            <person name="Jarju S."/>
            <person name="Secka A."/>
            <person name="Antonio M."/>
            <person name="Oren A."/>
            <person name="Chaudhuri R.R."/>
            <person name="La Ragione R."/>
            <person name="Hildebrand F."/>
            <person name="Pallen M.J."/>
        </authorList>
    </citation>
    <scope>NUCLEOTIDE SEQUENCE</scope>
    <source>
        <strain evidence="5">USASDec5-558</strain>
    </source>
</reference>
<dbReference type="Pfam" id="PF13356">
    <property type="entry name" value="Arm-DNA-bind_3"/>
    <property type="match status" value="1"/>
</dbReference>
<dbReference type="Proteomes" id="UP000886829">
    <property type="component" value="Unassembled WGS sequence"/>
</dbReference>
<evidence type="ECO:0000256" key="2">
    <source>
        <dbReference type="ARBA" id="ARBA00022908"/>
    </source>
</evidence>
<dbReference type="InterPro" id="IPR050808">
    <property type="entry name" value="Phage_Integrase"/>
</dbReference>
<dbReference type="PROSITE" id="PS51898">
    <property type="entry name" value="TYR_RECOMBINASE"/>
    <property type="match status" value="1"/>
</dbReference>
<dbReference type="AlphaFoldDB" id="A0A9D1WD27"/>
<dbReference type="PANTHER" id="PTHR30629">
    <property type="entry name" value="PROPHAGE INTEGRASE"/>
    <property type="match status" value="1"/>
</dbReference>